<feature type="active site" description="Tele-phosphohistidine intermediate" evidence="3">
    <location>
        <position position="8"/>
    </location>
</feature>
<dbReference type="InterPro" id="IPR050275">
    <property type="entry name" value="PGM_Phosphatase"/>
</dbReference>
<evidence type="ECO:0000256" key="2">
    <source>
        <dbReference type="ARBA" id="ARBA00023235"/>
    </source>
</evidence>
<evidence type="ECO:0000313" key="5">
    <source>
        <dbReference type="EMBL" id="SHJ53428.1"/>
    </source>
</evidence>
<sequence>MKVYITRHGETEWNIQGKIQGFLDSPLTEQGLWGADRLSEAIKAKKIDYIIASPLMRAFRTAKIAAGDSNIPVLTSDSLKEINCGDFQGYGFKEVWEVYPELKDIIKMDPYNFKYPGGESLKEFNERVIGGFESILEEYKDSNILLVGHGGTIKCITNYIFKEGDSKSWFVNVVDNCSLTEFDYDSGEFTLVDFNNTEHMKDGKIV</sequence>
<accession>A0A1M6K3B4</accession>
<protein>
    <submittedName>
        <fullName evidence="5">Probable phosphoglycerate mutase</fullName>
    </submittedName>
</protein>
<dbReference type="AlphaFoldDB" id="A0A1M6K3B4"/>
<dbReference type="PANTHER" id="PTHR48100:SF1">
    <property type="entry name" value="HISTIDINE PHOSPHATASE FAMILY PROTEIN-RELATED"/>
    <property type="match status" value="1"/>
</dbReference>
<dbReference type="SUPFAM" id="SSF53254">
    <property type="entry name" value="Phosphoglycerate mutase-like"/>
    <property type="match status" value="1"/>
</dbReference>
<dbReference type="GO" id="GO:0016791">
    <property type="term" value="F:phosphatase activity"/>
    <property type="evidence" value="ECO:0007669"/>
    <property type="project" value="TreeGrafter"/>
</dbReference>
<dbReference type="SMART" id="SM00855">
    <property type="entry name" value="PGAM"/>
    <property type="match status" value="1"/>
</dbReference>
<evidence type="ECO:0000256" key="3">
    <source>
        <dbReference type="PIRSR" id="PIRSR613078-1"/>
    </source>
</evidence>
<keyword evidence="2" id="KW-0413">Isomerase</keyword>
<dbReference type="PROSITE" id="PS00175">
    <property type="entry name" value="PG_MUTASE"/>
    <property type="match status" value="1"/>
</dbReference>
<dbReference type="InterPro" id="IPR001345">
    <property type="entry name" value="PG/BPGM_mutase_AS"/>
</dbReference>
<evidence type="ECO:0000313" key="6">
    <source>
        <dbReference type="Proteomes" id="UP000184052"/>
    </source>
</evidence>
<organism evidence="5 6">
    <name type="scientific">Dethiosulfatibacter aminovorans DSM 17477</name>
    <dbReference type="NCBI Taxonomy" id="1121476"/>
    <lineage>
        <taxon>Bacteria</taxon>
        <taxon>Bacillati</taxon>
        <taxon>Bacillota</taxon>
        <taxon>Tissierellia</taxon>
        <taxon>Dethiosulfatibacter</taxon>
    </lineage>
</organism>
<evidence type="ECO:0000256" key="4">
    <source>
        <dbReference type="PIRSR" id="PIRSR613078-2"/>
    </source>
</evidence>
<dbReference type="Gene3D" id="3.40.50.1240">
    <property type="entry name" value="Phosphoglycerate mutase-like"/>
    <property type="match status" value="1"/>
</dbReference>
<dbReference type="EMBL" id="FQZL01000024">
    <property type="protein sequence ID" value="SHJ53428.1"/>
    <property type="molecule type" value="Genomic_DNA"/>
</dbReference>
<dbReference type="Proteomes" id="UP000184052">
    <property type="component" value="Unassembled WGS sequence"/>
</dbReference>
<proteinExistence type="predicted"/>
<keyword evidence="1" id="KW-0324">Glycolysis</keyword>
<dbReference type="InterPro" id="IPR029033">
    <property type="entry name" value="His_PPase_superfam"/>
</dbReference>
<keyword evidence="6" id="KW-1185">Reference proteome</keyword>
<name>A0A1M6K3B4_9FIRM</name>
<feature type="active site" description="Proton donor/acceptor" evidence="3">
    <location>
        <position position="81"/>
    </location>
</feature>
<feature type="binding site" evidence="4">
    <location>
        <position position="57"/>
    </location>
    <ligand>
        <name>substrate</name>
    </ligand>
</feature>
<dbReference type="STRING" id="1121476.SAMN02745751_02793"/>
<dbReference type="OrthoDB" id="9781415at2"/>
<reference evidence="5 6" key="1">
    <citation type="submission" date="2016-11" db="EMBL/GenBank/DDBJ databases">
        <authorList>
            <person name="Jaros S."/>
            <person name="Januszkiewicz K."/>
            <person name="Wedrychowicz H."/>
        </authorList>
    </citation>
    <scope>NUCLEOTIDE SEQUENCE [LARGE SCALE GENOMIC DNA]</scope>
    <source>
        <strain evidence="5 6">DSM 17477</strain>
    </source>
</reference>
<dbReference type="InterPro" id="IPR013078">
    <property type="entry name" value="His_Pase_superF_clade-1"/>
</dbReference>
<dbReference type="PANTHER" id="PTHR48100">
    <property type="entry name" value="BROAD-SPECIFICITY PHOSPHATASE YOR283W-RELATED"/>
    <property type="match status" value="1"/>
</dbReference>
<dbReference type="GO" id="GO:0005737">
    <property type="term" value="C:cytoplasm"/>
    <property type="evidence" value="ECO:0007669"/>
    <property type="project" value="TreeGrafter"/>
</dbReference>
<dbReference type="Pfam" id="PF00300">
    <property type="entry name" value="His_Phos_1"/>
    <property type="match status" value="1"/>
</dbReference>
<dbReference type="RefSeq" id="WP_073050181.1">
    <property type="nucleotide sequence ID" value="NZ_FQZL01000024.1"/>
</dbReference>
<dbReference type="CDD" id="cd07067">
    <property type="entry name" value="HP_PGM_like"/>
    <property type="match status" value="1"/>
</dbReference>
<feature type="binding site" evidence="4">
    <location>
        <begin position="7"/>
        <end position="14"/>
    </location>
    <ligand>
        <name>substrate</name>
    </ligand>
</feature>
<gene>
    <name evidence="5" type="ORF">SAMN02745751_02793</name>
</gene>
<dbReference type="PIRSF" id="PIRSF000709">
    <property type="entry name" value="6PFK_2-Ptase"/>
    <property type="match status" value="1"/>
</dbReference>
<evidence type="ECO:0000256" key="1">
    <source>
        <dbReference type="ARBA" id="ARBA00023152"/>
    </source>
</evidence>